<comment type="caution">
    <text evidence="2">The sequence shown here is derived from an EMBL/GenBank/DDBJ whole genome shotgun (WGS) entry which is preliminary data.</text>
</comment>
<feature type="compositionally biased region" description="Low complexity" evidence="1">
    <location>
        <begin position="145"/>
        <end position="163"/>
    </location>
</feature>
<evidence type="ECO:0000256" key="1">
    <source>
        <dbReference type="SAM" id="MobiDB-lite"/>
    </source>
</evidence>
<evidence type="ECO:0000313" key="3">
    <source>
        <dbReference type="Proteomes" id="UP000774617"/>
    </source>
</evidence>
<organism evidence="2 3">
    <name type="scientific">Macrophomina phaseolina</name>
    <dbReference type="NCBI Taxonomy" id="35725"/>
    <lineage>
        <taxon>Eukaryota</taxon>
        <taxon>Fungi</taxon>
        <taxon>Dikarya</taxon>
        <taxon>Ascomycota</taxon>
        <taxon>Pezizomycotina</taxon>
        <taxon>Dothideomycetes</taxon>
        <taxon>Dothideomycetes incertae sedis</taxon>
        <taxon>Botryosphaeriales</taxon>
        <taxon>Botryosphaeriaceae</taxon>
        <taxon>Macrophomina</taxon>
    </lineage>
</organism>
<sequence length="259" mass="27941">MLVSLASFLSRPAFGPGNARLEAHPREAPRWVERGCSPAPWRRVLRDAASSCWLELPYWTIRRESILCCQEAVACGMDESAQYIKTPFLYPGTLFFFFICTHPAFESHPLSNKTTVEPRHQSSDNPSSKCLPVFFLPHPTATATPAPAPTASATAAPAAPAATKQASRNACRLTTSSATRSNSNDKDMRQQIRPSKSSSSSADFSHSSSVDSTHSDTTYSAYSSSSASPSVSWGLDLYPIRIGGRGPGSFGGDGAWRGY</sequence>
<reference evidence="2 3" key="1">
    <citation type="journal article" date="2021" name="Nat. Commun.">
        <title>Genetic determinants of endophytism in the Arabidopsis root mycobiome.</title>
        <authorList>
            <person name="Mesny F."/>
            <person name="Miyauchi S."/>
            <person name="Thiergart T."/>
            <person name="Pickel B."/>
            <person name="Atanasova L."/>
            <person name="Karlsson M."/>
            <person name="Huettel B."/>
            <person name="Barry K.W."/>
            <person name="Haridas S."/>
            <person name="Chen C."/>
            <person name="Bauer D."/>
            <person name="Andreopoulos W."/>
            <person name="Pangilinan J."/>
            <person name="LaButti K."/>
            <person name="Riley R."/>
            <person name="Lipzen A."/>
            <person name="Clum A."/>
            <person name="Drula E."/>
            <person name="Henrissat B."/>
            <person name="Kohler A."/>
            <person name="Grigoriev I.V."/>
            <person name="Martin F.M."/>
            <person name="Hacquard S."/>
        </authorList>
    </citation>
    <scope>NUCLEOTIDE SEQUENCE [LARGE SCALE GENOMIC DNA]</scope>
    <source>
        <strain evidence="2 3">MPI-SDFR-AT-0080</strain>
    </source>
</reference>
<feature type="compositionally biased region" description="Low complexity" evidence="1">
    <location>
        <begin position="195"/>
        <end position="230"/>
    </location>
</feature>
<accession>A0ABQ8G617</accession>
<proteinExistence type="predicted"/>
<name>A0ABQ8G617_9PEZI</name>
<feature type="region of interest" description="Disordered" evidence="1">
    <location>
        <begin position="145"/>
        <end position="230"/>
    </location>
</feature>
<dbReference type="Proteomes" id="UP000774617">
    <property type="component" value="Unassembled WGS sequence"/>
</dbReference>
<keyword evidence="3" id="KW-1185">Reference proteome</keyword>
<feature type="compositionally biased region" description="Polar residues" evidence="1">
    <location>
        <begin position="164"/>
        <end position="182"/>
    </location>
</feature>
<protein>
    <submittedName>
        <fullName evidence="2">Uncharacterized protein</fullName>
    </submittedName>
</protein>
<evidence type="ECO:0000313" key="2">
    <source>
        <dbReference type="EMBL" id="KAH7045928.1"/>
    </source>
</evidence>
<gene>
    <name evidence="2" type="ORF">B0J12DRAFT_145912</name>
</gene>
<dbReference type="EMBL" id="JAGTJR010000018">
    <property type="protein sequence ID" value="KAH7045928.1"/>
    <property type="molecule type" value="Genomic_DNA"/>
</dbReference>